<dbReference type="NCBIfam" id="NF038013">
    <property type="entry name" value="AceTr_1"/>
    <property type="match status" value="1"/>
</dbReference>
<dbReference type="Proteomes" id="UP000001568">
    <property type="component" value="Chromosome 3"/>
</dbReference>
<dbReference type="GO" id="GO:0071422">
    <property type="term" value="P:succinate transmembrane transport"/>
    <property type="evidence" value="ECO:0007669"/>
    <property type="project" value="TreeGrafter"/>
</dbReference>
<keyword evidence="3 6" id="KW-0812">Transmembrane</keyword>
<dbReference type="EMBL" id="CP000583">
    <property type="protein sequence ID" value="ABO95229.1"/>
    <property type="molecule type" value="Genomic_DNA"/>
</dbReference>
<sequence length="191" mass="20012">MQTMTMKPPIANVGTLGLWAFALTTAMLSVKELRVGASDDGAVGVTIGFAFGFGGLVQLLAGILSALRGQSFSAVAFASYGGFWLSYGTYEVLAYEAVIPRDKVAEEAMLFMWGFLTLVLFCASLNTNVAISSLFFTLAALFFLLGGAKDSGSSALKLVASLFGVGVSIIAFYAGAGELINEQYGKTIIPL</sequence>
<dbReference type="GO" id="GO:0015360">
    <property type="term" value="F:acetate:proton symporter activity"/>
    <property type="evidence" value="ECO:0007669"/>
    <property type="project" value="TreeGrafter"/>
</dbReference>
<keyword evidence="4 6" id="KW-1133">Transmembrane helix</keyword>
<evidence type="ECO:0000256" key="1">
    <source>
        <dbReference type="ARBA" id="ARBA00004141"/>
    </source>
</evidence>
<proteinExistence type="inferred from homology"/>
<evidence type="ECO:0000256" key="2">
    <source>
        <dbReference type="ARBA" id="ARBA00005587"/>
    </source>
</evidence>
<reference evidence="7 8" key="1">
    <citation type="journal article" date="2007" name="Proc. Natl. Acad. Sci. U.S.A.">
        <title>The tiny eukaryote Ostreococcus provides genomic insights into the paradox of plankton speciation.</title>
        <authorList>
            <person name="Palenik B."/>
            <person name="Grimwood J."/>
            <person name="Aerts A."/>
            <person name="Rouze P."/>
            <person name="Salamov A."/>
            <person name="Putnam N."/>
            <person name="Dupont C."/>
            <person name="Jorgensen R."/>
            <person name="Derelle E."/>
            <person name="Rombauts S."/>
            <person name="Zhou K."/>
            <person name="Otillar R."/>
            <person name="Merchant S.S."/>
            <person name="Podell S."/>
            <person name="Gaasterland T."/>
            <person name="Napoli C."/>
            <person name="Gendler K."/>
            <person name="Manuell A."/>
            <person name="Tai V."/>
            <person name="Vallon O."/>
            <person name="Piganeau G."/>
            <person name="Jancek S."/>
            <person name="Heijde M."/>
            <person name="Jabbari K."/>
            <person name="Bowler C."/>
            <person name="Lohr M."/>
            <person name="Robbens S."/>
            <person name="Werner G."/>
            <person name="Dubchak I."/>
            <person name="Pazour G.J."/>
            <person name="Ren Q."/>
            <person name="Paulsen I."/>
            <person name="Delwiche C."/>
            <person name="Schmutz J."/>
            <person name="Rokhsar D."/>
            <person name="Van de Peer Y."/>
            <person name="Moreau H."/>
            <person name="Grigoriev I.V."/>
        </authorList>
    </citation>
    <scope>NUCLEOTIDE SEQUENCE [LARGE SCALE GENOMIC DNA]</scope>
    <source>
        <strain evidence="7 8">CCE9901</strain>
    </source>
</reference>
<dbReference type="Pfam" id="PF01184">
    <property type="entry name" value="Gpr1_Fun34_YaaH"/>
    <property type="match status" value="1"/>
</dbReference>
<dbReference type="OMA" id="IYLWAWF"/>
<dbReference type="GeneID" id="5000692"/>
<evidence type="ECO:0000256" key="4">
    <source>
        <dbReference type="ARBA" id="ARBA00022989"/>
    </source>
</evidence>
<dbReference type="STRING" id="436017.A4RUC4"/>
<evidence type="ECO:0000256" key="3">
    <source>
        <dbReference type="ARBA" id="ARBA00022692"/>
    </source>
</evidence>
<dbReference type="AlphaFoldDB" id="A4RUC4"/>
<dbReference type="OrthoDB" id="505682at2759"/>
<feature type="transmembrane region" description="Helical" evidence="6">
    <location>
        <begin position="44"/>
        <end position="64"/>
    </location>
</feature>
<comment type="subcellular location">
    <subcellularLocation>
        <location evidence="1">Membrane</location>
        <topology evidence="1">Multi-pass membrane protein</topology>
    </subcellularLocation>
</comment>
<dbReference type="PANTHER" id="PTHR30178:SF3">
    <property type="entry name" value="SUCCINATE-ACETATE_PROTON SYMPORTER SATP"/>
    <property type="match status" value="1"/>
</dbReference>
<name>A4RUC4_OSTLU</name>
<evidence type="ECO:0008006" key="9">
    <source>
        <dbReference type="Google" id="ProtNLM"/>
    </source>
</evidence>
<evidence type="ECO:0000313" key="7">
    <source>
        <dbReference type="EMBL" id="ABO95229.1"/>
    </source>
</evidence>
<evidence type="ECO:0000256" key="6">
    <source>
        <dbReference type="SAM" id="Phobius"/>
    </source>
</evidence>
<feature type="non-terminal residue" evidence="7">
    <location>
        <position position="191"/>
    </location>
</feature>
<protein>
    <recommendedName>
        <fullName evidence="9">GPR1/FUN34/yaaH family protein</fullName>
    </recommendedName>
</protein>
<dbReference type="InterPro" id="IPR047623">
    <property type="entry name" value="SatP"/>
</dbReference>
<dbReference type="KEGG" id="olu:OSTLU_7849"/>
<feature type="transmembrane region" description="Helical" evidence="6">
    <location>
        <begin position="155"/>
        <end position="176"/>
    </location>
</feature>
<keyword evidence="5 6" id="KW-0472">Membrane</keyword>
<dbReference type="PANTHER" id="PTHR30178">
    <property type="entry name" value="INNER MEMBRANE PROTEIN YAAH"/>
    <property type="match status" value="1"/>
</dbReference>
<dbReference type="GO" id="GO:0005886">
    <property type="term" value="C:plasma membrane"/>
    <property type="evidence" value="ECO:0007669"/>
    <property type="project" value="TreeGrafter"/>
</dbReference>
<dbReference type="HOGENOM" id="CLU_051062_1_2_1"/>
<organism evidence="7 8">
    <name type="scientific">Ostreococcus lucimarinus (strain CCE9901)</name>
    <dbReference type="NCBI Taxonomy" id="436017"/>
    <lineage>
        <taxon>Eukaryota</taxon>
        <taxon>Viridiplantae</taxon>
        <taxon>Chlorophyta</taxon>
        <taxon>Mamiellophyceae</taxon>
        <taxon>Mamiellales</taxon>
        <taxon>Bathycoccaceae</taxon>
        <taxon>Ostreococcus</taxon>
    </lineage>
</organism>
<evidence type="ECO:0000313" key="8">
    <source>
        <dbReference type="Proteomes" id="UP000001568"/>
    </source>
</evidence>
<dbReference type="Gramene" id="ABO95229">
    <property type="protein sequence ID" value="ABO95229"/>
    <property type="gene ID" value="OSTLU_7849"/>
</dbReference>
<dbReference type="eggNOG" id="ENOG502S8RE">
    <property type="taxonomic scope" value="Eukaryota"/>
</dbReference>
<dbReference type="InterPro" id="IPR000791">
    <property type="entry name" value="Gpr1/Fun34/SatP-like"/>
</dbReference>
<feature type="transmembrane region" description="Helical" evidence="6">
    <location>
        <begin position="110"/>
        <end position="143"/>
    </location>
</feature>
<dbReference type="RefSeq" id="XP_001416936.1">
    <property type="nucleotide sequence ID" value="XM_001416899.1"/>
</dbReference>
<comment type="similarity">
    <text evidence="2">Belongs to the acetate uptake transporter (AceTr) (TC 2.A.96) family.</text>
</comment>
<evidence type="ECO:0000256" key="5">
    <source>
        <dbReference type="ARBA" id="ARBA00023136"/>
    </source>
</evidence>
<feature type="transmembrane region" description="Helical" evidence="6">
    <location>
        <begin position="71"/>
        <end position="90"/>
    </location>
</feature>
<accession>A4RUC4</accession>
<keyword evidence="8" id="KW-1185">Reference proteome</keyword>
<gene>
    <name evidence="7" type="ORF">OSTLU_7849</name>
</gene>